<organism evidence="2 3">
    <name type="scientific">Paenibacillus azoreducens</name>
    <dbReference type="NCBI Taxonomy" id="116718"/>
    <lineage>
        <taxon>Bacteria</taxon>
        <taxon>Bacillati</taxon>
        <taxon>Bacillota</taxon>
        <taxon>Bacilli</taxon>
        <taxon>Bacillales</taxon>
        <taxon>Paenibacillaceae</taxon>
        <taxon>Paenibacillus</taxon>
    </lineage>
</organism>
<dbReference type="InterPro" id="IPR002921">
    <property type="entry name" value="Fungal_lipase-type"/>
</dbReference>
<dbReference type="PANTHER" id="PTHR45856">
    <property type="entry name" value="ALPHA/BETA-HYDROLASES SUPERFAMILY PROTEIN"/>
    <property type="match status" value="1"/>
</dbReference>
<gene>
    <name evidence="2" type="ORF">J34TS1_09590</name>
</gene>
<accession>A0A920CQM6</accession>
<proteinExistence type="predicted"/>
<reference evidence="2 3" key="1">
    <citation type="submission" date="2021-03" db="EMBL/GenBank/DDBJ databases">
        <title>Antimicrobial resistance genes in bacteria isolated from Japanese honey, and their potential for conferring macrolide and lincosamide resistance in the American foulbrood pathogen Paenibacillus larvae.</title>
        <authorList>
            <person name="Okamoto M."/>
            <person name="Kumagai M."/>
            <person name="Kanamori H."/>
            <person name="Takamatsu D."/>
        </authorList>
    </citation>
    <scope>NUCLEOTIDE SEQUENCE [LARGE SCALE GENOMIC DNA]</scope>
    <source>
        <strain evidence="2 3">J34TS1</strain>
    </source>
</reference>
<dbReference type="Gene3D" id="3.40.50.1820">
    <property type="entry name" value="alpha/beta hydrolase"/>
    <property type="match status" value="1"/>
</dbReference>
<protein>
    <submittedName>
        <fullName evidence="2">Lipase</fullName>
    </submittedName>
</protein>
<dbReference type="Pfam" id="PF01764">
    <property type="entry name" value="Lipase_3"/>
    <property type="match status" value="1"/>
</dbReference>
<dbReference type="Proteomes" id="UP000682811">
    <property type="component" value="Unassembled WGS sequence"/>
</dbReference>
<name>A0A920CQM6_9BACL</name>
<dbReference type="CDD" id="cd00519">
    <property type="entry name" value="Lipase_3"/>
    <property type="match status" value="1"/>
</dbReference>
<dbReference type="AlphaFoldDB" id="A0A920CQM6"/>
<dbReference type="GO" id="GO:0006629">
    <property type="term" value="P:lipid metabolic process"/>
    <property type="evidence" value="ECO:0007669"/>
    <property type="project" value="InterPro"/>
</dbReference>
<keyword evidence="3" id="KW-1185">Reference proteome</keyword>
<comment type="caution">
    <text evidence="2">The sequence shown here is derived from an EMBL/GenBank/DDBJ whole genome shotgun (WGS) entry which is preliminary data.</text>
</comment>
<sequence length="267" mass="29824">MTTIEVLEKRAIFMAAVCGQTYDQFTNSDGTFVVPANYTVRDTIEAKSIIHAWERFGFVLESPQEIIIAFRGTISTTNWISDMIASQKNFKYVKDACLTHRGFTDIYSSARSHIISALAKLSANKTLYITGHSLGAALATLCVVDVAANTSFRSPFLFTFGSPRVGDPAFAKAFSKYVRNSYRAANLFDVVTHAPPTVYKLPKREKRYYYSHVPTLSSQYFQNGSFGGNHIISSYFAELAKLHPKFTEQLRSANPGFCPDVETKTQE</sequence>
<dbReference type="SUPFAM" id="SSF53474">
    <property type="entry name" value="alpha/beta-Hydrolases"/>
    <property type="match status" value="1"/>
</dbReference>
<dbReference type="EMBL" id="BORT01000003">
    <property type="protein sequence ID" value="GIO46194.1"/>
    <property type="molecule type" value="Genomic_DNA"/>
</dbReference>
<dbReference type="PANTHER" id="PTHR45856:SF24">
    <property type="entry name" value="FUNGAL LIPASE-LIKE DOMAIN-CONTAINING PROTEIN"/>
    <property type="match status" value="1"/>
</dbReference>
<dbReference type="InterPro" id="IPR029058">
    <property type="entry name" value="AB_hydrolase_fold"/>
</dbReference>
<evidence type="ECO:0000313" key="3">
    <source>
        <dbReference type="Proteomes" id="UP000682811"/>
    </source>
</evidence>
<evidence type="ECO:0000259" key="1">
    <source>
        <dbReference type="Pfam" id="PF01764"/>
    </source>
</evidence>
<feature type="domain" description="Fungal lipase-type" evidence="1">
    <location>
        <begin position="67"/>
        <end position="197"/>
    </location>
</feature>
<evidence type="ECO:0000313" key="2">
    <source>
        <dbReference type="EMBL" id="GIO46194.1"/>
    </source>
</evidence>
<dbReference type="InterPro" id="IPR051218">
    <property type="entry name" value="Sec_MonoDiacylglyc_Lipase"/>
</dbReference>